<dbReference type="Proteomes" id="UP001156836">
    <property type="component" value="Unassembled WGS sequence"/>
</dbReference>
<evidence type="ECO:0008006" key="4">
    <source>
        <dbReference type="Google" id="ProtNLM"/>
    </source>
</evidence>
<organism evidence="2 3">
    <name type="scientific">Chitiniphilus shinanonensis</name>
    <dbReference type="NCBI Taxonomy" id="553088"/>
    <lineage>
        <taxon>Bacteria</taxon>
        <taxon>Pseudomonadati</taxon>
        <taxon>Pseudomonadota</taxon>
        <taxon>Betaproteobacteria</taxon>
        <taxon>Neisseriales</taxon>
        <taxon>Chitinibacteraceae</taxon>
        <taxon>Chitiniphilus</taxon>
    </lineage>
</organism>
<dbReference type="InterPro" id="IPR029063">
    <property type="entry name" value="SAM-dependent_MTases_sf"/>
</dbReference>
<keyword evidence="3" id="KW-1185">Reference proteome</keyword>
<sequence>MTLPIHRALLDQAGLAHPGQMAPCVVQGAGHRTLQFDLTAIQSRMALKDPLHLVLSYTRSMLAFRLFVPDPGQVVMVGLGGGSLAKYCYHALPGTATTVCEIDARVIALRDQFHVPPDDERFQVVCADGADYLRRRHADVDVLLVDGFDSRGIHPSLCTEAFYRGCLDCLTPNGVAVFNLLGTDDNAGIYIHRLCKAFADQVVVIRAEDSANYIVLASPSGQLRQTPDEVVLAQGALLETVTGYQFGQYARRLIVNRQLYAQAEQVVEAFDAQRRRRGA</sequence>
<dbReference type="Gene3D" id="3.40.50.150">
    <property type="entry name" value="Vaccinia Virus protein VP39"/>
    <property type="match status" value="1"/>
</dbReference>
<dbReference type="PANTHER" id="PTHR43317">
    <property type="entry name" value="THERMOSPERMINE SYNTHASE ACAULIS5"/>
    <property type="match status" value="1"/>
</dbReference>
<evidence type="ECO:0000256" key="1">
    <source>
        <dbReference type="ARBA" id="ARBA00023115"/>
    </source>
</evidence>
<gene>
    <name evidence="2" type="ORF">GCM10007860_02010</name>
</gene>
<protein>
    <recommendedName>
        <fullName evidence="4">Spermidine synthase</fullName>
    </recommendedName>
</protein>
<dbReference type="PANTHER" id="PTHR43317:SF11">
    <property type="entry name" value="POLYAMINE AMINOPROPYLTRANSFERASE 2"/>
    <property type="match status" value="1"/>
</dbReference>
<proteinExistence type="predicted"/>
<dbReference type="SUPFAM" id="SSF53335">
    <property type="entry name" value="S-adenosyl-L-methionine-dependent methyltransferases"/>
    <property type="match status" value="1"/>
</dbReference>
<dbReference type="Pfam" id="PF01564">
    <property type="entry name" value="Spermine_synth"/>
    <property type="match status" value="1"/>
</dbReference>
<evidence type="ECO:0000313" key="2">
    <source>
        <dbReference type="EMBL" id="GLS03058.1"/>
    </source>
</evidence>
<evidence type="ECO:0000313" key="3">
    <source>
        <dbReference type="Proteomes" id="UP001156836"/>
    </source>
</evidence>
<name>A0ABQ6BM90_9NEIS</name>
<accession>A0ABQ6BM90</accession>
<comment type="caution">
    <text evidence="2">The sequence shown here is derived from an EMBL/GenBank/DDBJ whole genome shotgun (WGS) entry which is preliminary data.</text>
</comment>
<dbReference type="EMBL" id="BSOZ01000002">
    <property type="protein sequence ID" value="GLS03058.1"/>
    <property type="molecule type" value="Genomic_DNA"/>
</dbReference>
<dbReference type="RefSeq" id="WP_018748325.1">
    <property type="nucleotide sequence ID" value="NZ_BSOZ01000002.1"/>
</dbReference>
<reference evidence="3" key="1">
    <citation type="journal article" date="2019" name="Int. J. Syst. Evol. Microbiol.">
        <title>The Global Catalogue of Microorganisms (GCM) 10K type strain sequencing project: providing services to taxonomists for standard genome sequencing and annotation.</title>
        <authorList>
            <consortium name="The Broad Institute Genomics Platform"/>
            <consortium name="The Broad Institute Genome Sequencing Center for Infectious Disease"/>
            <person name="Wu L."/>
            <person name="Ma J."/>
        </authorList>
    </citation>
    <scope>NUCLEOTIDE SEQUENCE [LARGE SCALE GENOMIC DNA]</scope>
    <source>
        <strain evidence="3">NBRC 104970</strain>
    </source>
</reference>
<keyword evidence="1" id="KW-0620">Polyamine biosynthesis</keyword>